<dbReference type="PIRSF" id="PIRSF006324">
    <property type="entry name" value="LeuE"/>
    <property type="match status" value="1"/>
</dbReference>
<dbReference type="Proteomes" id="UP000256913">
    <property type="component" value="Unassembled WGS sequence"/>
</dbReference>
<feature type="transmembrane region" description="Helical" evidence="6">
    <location>
        <begin position="41"/>
        <end position="65"/>
    </location>
</feature>
<accession>A0A3D9ZTD0</accession>
<keyword evidence="2" id="KW-1003">Cell membrane</keyword>
<comment type="caution">
    <text evidence="7">The sequence shown here is derived from an EMBL/GenBank/DDBJ whole genome shotgun (WGS) entry which is preliminary data.</text>
</comment>
<evidence type="ECO:0000256" key="6">
    <source>
        <dbReference type="SAM" id="Phobius"/>
    </source>
</evidence>
<evidence type="ECO:0000256" key="2">
    <source>
        <dbReference type="ARBA" id="ARBA00022475"/>
    </source>
</evidence>
<keyword evidence="3 6" id="KW-0812">Transmembrane</keyword>
<evidence type="ECO:0000256" key="4">
    <source>
        <dbReference type="ARBA" id="ARBA00022989"/>
    </source>
</evidence>
<dbReference type="AlphaFoldDB" id="A0A3D9ZTD0"/>
<dbReference type="Pfam" id="PF01810">
    <property type="entry name" value="LysE"/>
    <property type="match status" value="1"/>
</dbReference>
<keyword evidence="8" id="KW-1185">Reference proteome</keyword>
<dbReference type="RefSeq" id="WP_116071966.1">
    <property type="nucleotide sequence ID" value="NZ_BONB01000042.1"/>
</dbReference>
<evidence type="ECO:0000256" key="3">
    <source>
        <dbReference type="ARBA" id="ARBA00022692"/>
    </source>
</evidence>
<dbReference type="GO" id="GO:0005886">
    <property type="term" value="C:plasma membrane"/>
    <property type="evidence" value="ECO:0007669"/>
    <property type="project" value="UniProtKB-SubCell"/>
</dbReference>
<name>A0A3D9ZTD0_9ACTN</name>
<dbReference type="OrthoDB" id="3530905at2"/>
<dbReference type="InterPro" id="IPR001123">
    <property type="entry name" value="LeuE-type"/>
</dbReference>
<evidence type="ECO:0000313" key="7">
    <source>
        <dbReference type="EMBL" id="REG00436.1"/>
    </source>
</evidence>
<dbReference type="GO" id="GO:0015171">
    <property type="term" value="F:amino acid transmembrane transporter activity"/>
    <property type="evidence" value="ECO:0007669"/>
    <property type="project" value="TreeGrafter"/>
</dbReference>
<evidence type="ECO:0000256" key="1">
    <source>
        <dbReference type="ARBA" id="ARBA00004651"/>
    </source>
</evidence>
<sequence length="209" mass="21964">MNWGSYLSFVVFALVLIAIPGADFAVTVRSTLAGGLRQGQWSAAGIATSNVVQGLLAVAGLGAVIVHIEPLFPAVKWAGIGYLLYLAAQSFRSAWRGEYASLDGTATGAAGSAWTGWRQGFLSNITNPKVLVFYLAVLPQFLGPGTPVVVLLAFALTHAALGLLYSLLVVAGLHRVRGVLRRRRVRRAMDAATGAALTAFGARLATENL</sequence>
<gene>
    <name evidence="7" type="ORF">DFJ67_6490</name>
</gene>
<dbReference type="PANTHER" id="PTHR30086:SF20">
    <property type="entry name" value="ARGININE EXPORTER PROTEIN ARGO-RELATED"/>
    <property type="match status" value="1"/>
</dbReference>
<keyword evidence="5 6" id="KW-0472">Membrane</keyword>
<reference evidence="7 8" key="1">
    <citation type="submission" date="2018-08" db="EMBL/GenBank/DDBJ databases">
        <title>Sequencing the genomes of 1000 actinobacteria strains.</title>
        <authorList>
            <person name="Klenk H.-P."/>
        </authorList>
    </citation>
    <scope>NUCLEOTIDE SEQUENCE [LARGE SCALE GENOMIC DNA]</scope>
    <source>
        <strain evidence="7 8">DSM 44099</strain>
    </source>
</reference>
<comment type="subcellular location">
    <subcellularLocation>
        <location evidence="1">Cell membrane</location>
        <topology evidence="1">Multi-pass membrane protein</topology>
    </subcellularLocation>
</comment>
<dbReference type="PANTHER" id="PTHR30086">
    <property type="entry name" value="ARGININE EXPORTER PROTEIN ARGO"/>
    <property type="match status" value="1"/>
</dbReference>
<dbReference type="EMBL" id="QUMQ01000001">
    <property type="protein sequence ID" value="REG00436.1"/>
    <property type="molecule type" value="Genomic_DNA"/>
</dbReference>
<evidence type="ECO:0000313" key="8">
    <source>
        <dbReference type="Proteomes" id="UP000256913"/>
    </source>
</evidence>
<keyword evidence="4 6" id="KW-1133">Transmembrane helix</keyword>
<organism evidence="7 8">
    <name type="scientific">Asanoa ferruginea</name>
    <dbReference type="NCBI Taxonomy" id="53367"/>
    <lineage>
        <taxon>Bacteria</taxon>
        <taxon>Bacillati</taxon>
        <taxon>Actinomycetota</taxon>
        <taxon>Actinomycetes</taxon>
        <taxon>Micromonosporales</taxon>
        <taxon>Micromonosporaceae</taxon>
        <taxon>Asanoa</taxon>
    </lineage>
</organism>
<proteinExistence type="predicted"/>
<protein>
    <submittedName>
        <fullName evidence="7">Threonine/homoserine/homoserine lactone efflux protein</fullName>
    </submittedName>
</protein>
<evidence type="ECO:0000256" key="5">
    <source>
        <dbReference type="ARBA" id="ARBA00023136"/>
    </source>
</evidence>
<feature type="transmembrane region" description="Helical" evidence="6">
    <location>
        <begin position="148"/>
        <end position="173"/>
    </location>
</feature>